<sequence>MSETQQLAKVRLLDAAPTLACFRSEVLDGLRQPIKTLPCKFFYDAEGSQLFEAICELAEYYPTRTELAILQQAMPAIRHWIGPDVRLVEYGSGASLKTRLLLDQLETPAAYLPIDISREHLIAASQDLAEHYPSIEILPICADYTQPLSLPQAQRPVGRTVVFYPGSTIGNFHPDEALSFLKMMRELCLPEGGVLLGVDLKKDPSLLHAAYNDAAGVTAAFNLNLLARINRELDANFELANFRHYACYNPIQGRIEMHLVSLHDQTVWIGDQQIDFRCGEPIWTECSYKYHLQEFAALAAQAQLEVAEVWTDPQNLFSVHYLRPIA</sequence>
<dbReference type="PIRSF" id="PIRSF018005">
    <property type="entry name" value="UCP018005"/>
    <property type="match status" value="1"/>
</dbReference>
<dbReference type="InterPro" id="IPR017804">
    <property type="entry name" value="MeTrfase_EgtD-like"/>
</dbReference>
<dbReference type="InterPro" id="IPR029063">
    <property type="entry name" value="SAM-dependent_MTases_sf"/>
</dbReference>
<dbReference type="SUPFAM" id="SSF53335">
    <property type="entry name" value="S-adenosyl-L-methionine-dependent methyltransferases"/>
    <property type="match status" value="1"/>
</dbReference>
<keyword evidence="2" id="KW-0808">Transferase</keyword>
<keyword evidence="5" id="KW-1185">Reference proteome</keyword>
<dbReference type="Pfam" id="PF10017">
    <property type="entry name" value="Methyltransf_33"/>
    <property type="match status" value="1"/>
</dbReference>
<dbReference type="InterPro" id="IPR035094">
    <property type="entry name" value="EgtD"/>
</dbReference>
<accession>A0ABP9WXM4</accession>
<dbReference type="PANTHER" id="PTHR43397:SF1">
    <property type="entry name" value="ERGOTHIONEINE BIOSYNTHESIS PROTEIN 1"/>
    <property type="match status" value="1"/>
</dbReference>
<evidence type="ECO:0000313" key="4">
    <source>
        <dbReference type="EMBL" id="GAA5527960.1"/>
    </source>
</evidence>
<evidence type="ECO:0000313" key="5">
    <source>
        <dbReference type="Proteomes" id="UP001428290"/>
    </source>
</evidence>
<dbReference type="RefSeq" id="WP_345721567.1">
    <property type="nucleotide sequence ID" value="NZ_BAABRU010000005.1"/>
</dbReference>
<organism evidence="4 5">
    <name type="scientific">Herpetosiphon gulosus</name>
    <dbReference type="NCBI Taxonomy" id="1973496"/>
    <lineage>
        <taxon>Bacteria</taxon>
        <taxon>Bacillati</taxon>
        <taxon>Chloroflexota</taxon>
        <taxon>Chloroflexia</taxon>
        <taxon>Herpetosiphonales</taxon>
        <taxon>Herpetosiphonaceae</taxon>
        <taxon>Herpetosiphon</taxon>
    </lineage>
</organism>
<feature type="domain" description="Histidine-specific methyltransferase SAM-dependent" evidence="3">
    <location>
        <begin position="22"/>
        <end position="323"/>
    </location>
</feature>
<reference evidence="4 5" key="1">
    <citation type="submission" date="2024-02" db="EMBL/GenBank/DDBJ databases">
        <title>Herpetosiphon gulosus NBRC 112829.</title>
        <authorList>
            <person name="Ichikawa N."/>
            <person name="Katano-Makiyama Y."/>
            <person name="Hidaka K."/>
        </authorList>
    </citation>
    <scope>NUCLEOTIDE SEQUENCE [LARGE SCALE GENOMIC DNA]</scope>
    <source>
        <strain evidence="4 5">NBRC 112829</strain>
    </source>
</reference>
<proteinExistence type="predicted"/>
<dbReference type="Gene3D" id="3.40.50.150">
    <property type="entry name" value="Vaccinia Virus protein VP39"/>
    <property type="match status" value="1"/>
</dbReference>
<evidence type="ECO:0000259" key="3">
    <source>
        <dbReference type="Pfam" id="PF10017"/>
    </source>
</evidence>
<dbReference type="PANTHER" id="PTHR43397">
    <property type="entry name" value="ERGOTHIONEINE BIOSYNTHESIS PROTEIN 1"/>
    <property type="match status" value="1"/>
</dbReference>
<evidence type="ECO:0000256" key="1">
    <source>
        <dbReference type="ARBA" id="ARBA00022603"/>
    </source>
</evidence>
<evidence type="ECO:0000256" key="2">
    <source>
        <dbReference type="ARBA" id="ARBA00022679"/>
    </source>
</evidence>
<protein>
    <submittedName>
        <fullName evidence="4">Histidine N-alpha-methyltransferase</fullName>
    </submittedName>
</protein>
<dbReference type="EMBL" id="BAABRU010000005">
    <property type="protein sequence ID" value="GAA5527960.1"/>
    <property type="molecule type" value="Genomic_DNA"/>
</dbReference>
<dbReference type="NCBIfam" id="TIGR03438">
    <property type="entry name" value="egtD_ergothio"/>
    <property type="match status" value="1"/>
</dbReference>
<keyword evidence="1" id="KW-0489">Methyltransferase</keyword>
<dbReference type="Proteomes" id="UP001428290">
    <property type="component" value="Unassembled WGS sequence"/>
</dbReference>
<gene>
    <name evidence="4" type="primary">egtD</name>
    <name evidence="4" type="ORF">Hgul01_01753</name>
</gene>
<dbReference type="InterPro" id="IPR051128">
    <property type="entry name" value="EgtD_Methyltrsf_superfamily"/>
</dbReference>
<dbReference type="InterPro" id="IPR019257">
    <property type="entry name" value="MeTrfase_dom"/>
</dbReference>
<comment type="caution">
    <text evidence="4">The sequence shown here is derived from an EMBL/GenBank/DDBJ whole genome shotgun (WGS) entry which is preliminary data.</text>
</comment>
<name>A0ABP9WXM4_9CHLR</name>